<gene>
    <name evidence="4" type="primary">LOC103359203</name>
</gene>
<proteinExistence type="predicted"/>
<evidence type="ECO:0000256" key="1">
    <source>
        <dbReference type="SAM" id="Coils"/>
    </source>
</evidence>
<feature type="coiled-coil region" evidence="1">
    <location>
        <begin position="360"/>
        <end position="387"/>
    </location>
</feature>
<sequence length="473" mass="55475">MVKVLGELSLPQQDPGGNQQQLNRSREQGPEVAEEGEMSSSSCTNPPFMSLQSFYGTLSENLRNIPDVHKKFLYKCFCKLDRRFYITGFSPHTKVTIINNILLAAVFYKQKCFLFDLELDRRSADLSLTLIICTPNIQEEGQRQEDPSFTLQRMNVAENMVPHNCFGSDYQLLSLDNIDDNKREKWQLLLEKRKNRGATAGVFKDDTLIQVFHKEKPDYKTKQILNDLAVHYEELLLIEIQQYLVMLTQEEKNEGQESRMEILIYIPSSPCIKREKDNITPCFFLLIQKANQWKEQFKFLNFAICVGFTEYWGPLSPNVLNNVSDSVILSTNSVFWPYIGSICFKLNWNKFKNKISKMLKEKKFQKIQNLDKNLRTCNEKLRNLTQSEFEFRQHLNDGNKIISSIFSENDHICKALCNVWEEEVNNQRLEIIKDKVIKDFNNMFANIFLRQQNLFFRNDNLEFCIIPNQQQPK</sequence>
<name>A0A9Y4K4X1_9TELE</name>
<evidence type="ECO:0000313" key="4">
    <source>
        <dbReference type="RefSeq" id="XP_008282661.1"/>
    </source>
</evidence>
<dbReference type="GeneID" id="103359203"/>
<dbReference type="RefSeq" id="XP_008282661.1">
    <property type="nucleotide sequence ID" value="XM_008284439.1"/>
</dbReference>
<feature type="compositionally biased region" description="Polar residues" evidence="2">
    <location>
        <begin position="10"/>
        <end position="23"/>
    </location>
</feature>
<protein>
    <submittedName>
        <fullName evidence="4">Uncharacterized protein LOC103359203</fullName>
    </submittedName>
</protein>
<feature type="region of interest" description="Disordered" evidence="2">
    <location>
        <begin position="1"/>
        <end position="45"/>
    </location>
</feature>
<dbReference type="Proteomes" id="UP000694891">
    <property type="component" value="Unplaced"/>
</dbReference>
<keyword evidence="3" id="KW-1185">Reference proteome</keyword>
<organism evidence="3 4">
    <name type="scientific">Stegastes partitus</name>
    <name type="common">bicolor damselfish</name>
    <dbReference type="NCBI Taxonomy" id="144197"/>
    <lineage>
        <taxon>Eukaryota</taxon>
        <taxon>Metazoa</taxon>
        <taxon>Chordata</taxon>
        <taxon>Craniata</taxon>
        <taxon>Vertebrata</taxon>
        <taxon>Euteleostomi</taxon>
        <taxon>Actinopterygii</taxon>
        <taxon>Neopterygii</taxon>
        <taxon>Teleostei</taxon>
        <taxon>Neoteleostei</taxon>
        <taxon>Acanthomorphata</taxon>
        <taxon>Ovalentaria</taxon>
        <taxon>Pomacentridae</taxon>
        <taxon>Stegastes</taxon>
    </lineage>
</organism>
<accession>A0A9Y4K4X1</accession>
<dbReference type="AlphaFoldDB" id="A0A9Y4K4X1"/>
<reference evidence="4" key="1">
    <citation type="submission" date="2025-08" db="UniProtKB">
        <authorList>
            <consortium name="RefSeq"/>
        </authorList>
    </citation>
    <scope>IDENTIFICATION</scope>
</reference>
<keyword evidence="1" id="KW-0175">Coiled coil</keyword>
<evidence type="ECO:0000313" key="3">
    <source>
        <dbReference type="Proteomes" id="UP000694891"/>
    </source>
</evidence>
<evidence type="ECO:0000256" key="2">
    <source>
        <dbReference type="SAM" id="MobiDB-lite"/>
    </source>
</evidence>